<feature type="signal peptide" evidence="2">
    <location>
        <begin position="1"/>
        <end position="19"/>
    </location>
</feature>
<organism evidence="3">
    <name type="scientific">Candidatus Nitricoxidivorans perseverans</name>
    <dbReference type="NCBI Taxonomy" id="2975601"/>
    <lineage>
        <taxon>Bacteria</taxon>
        <taxon>Pseudomonadati</taxon>
        <taxon>Pseudomonadota</taxon>
        <taxon>Betaproteobacteria</taxon>
        <taxon>Nitrosomonadales</taxon>
        <taxon>Sterolibacteriaceae</taxon>
        <taxon>Candidatus Nitricoxidivorans</taxon>
    </lineage>
</organism>
<gene>
    <name evidence="3" type="ORF">OHM77_05785</name>
</gene>
<accession>A0AA49FNE0</accession>
<proteinExistence type="predicted"/>
<feature type="region of interest" description="Disordered" evidence="1">
    <location>
        <begin position="34"/>
        <end position="117"/>
    </location>
</feature>
<dbReference type="EMBL" id="CP107246">
    <property type="protein sequence ID" value="WIM06774.1"/>
    <property type="molecule type" value="Genomic_DNA"/>
</dbReference>
<keyword evidence="2" id="KW-0732">Signal</keyword>
<reference evidence="3" key="1">
    <citation type="journal article" date="2023" name="Nat. Microbiol.">
        <title>Enrichment and characterization of a nitric oxide-reducing microbial community in a continuous bioreactor.</title>
        <authorList>
            <person name="Garrido-Amador P."/>
            <person name="Stortenbeker N."/>
            <person name="Wessels H.J.C.T."/>
            <person name="Speth D.R."/>
            <person name="Garcia-Heredia I."/>
            <person name="Kartal B."/>
        </authorList>
    </citation>
    <scope>NUCLEOTIDE SEQUENCE</scope>
    <source>
        <strain evidence="3">MAG1</strain>
    </source>
</reference>
<feature type="compositionally biased region" description="Low complexity" evidence="1">
    <location>
        <begin position="74"/>
        <end position="91"/>
    </location>
</feature>
<dbReference type="Proteomes" id="UP001234916">
    <property type="component" value="Chromosome"/>
</dbReference>
<dbReference type="InterPro" id="IPR021457">
    <property type="entry name" value="DUF3108"/>
</dbReference>
<sequence>MPIAIALAISALLHATAVSMPGWELPGLSDPEPAAIEAHLAPPPAPAVVPRERPNLRPSPRPRRNPSAPPPIAAAPAPEAVAPVPEASAPAVEPPLANPVEAPATSEPVAEPPPPPPPVPVPPWAAGAATGRIRYIVYYGENGFMIGEAIHEWRLEAGRYFLRSTAEPKGLAALRGRTRSQSSEGDITADGLRPRTFRDQREGREAETVSFDWENNRAAFAGGRGEGILPPGAQDMLSVFYQLAWRGGRRTTEIPVATTSRIGRSTFEWIGEETLDLPAGPVATLHLRARAGDNAVESTEVWLAPAHGGLPVKIRHTDRKGDTYDQVADKLELDP</sequence>
<feature type="compositionally biased region" description="Low complexity" evidence="1">
    <location>
        <begin position="98"/>
        <end position="109"/>
    </location>
</feature>
<evidence type="ECO:0000313" key="3">
    <source>
        <dbReference type="EMBL" id="WIM06774.1"/>
    </source>
</evidence>
<dbReference type="Pfam" id="PF11306">
    <property type="entry name" value="DUF3108"/>
    <property type="match status" value="1"/>
</dbReference>
<feature type="chain" id="PRO_5041296237" evidence="2">
    <location>
        <begin position="20"/>
        <end position="335"/>
    </location>
</feature>
<dbReference type="AlphaFoldDB" id="A0AA49FNE0"/>
<protein>
    <submittedName>
        <fullName evidence="3">DUF3108 domain-containing protein</fullName>
    </submittedName>
</protein>
<name>A0AA49FNE0_9PROT</name>
<evidence type="ECO:0000256" key="2">
    <source>
        <dbReference type="SAM" id="SignalP"/>
    </source>
</evidence>
<dbReference type="KEGG" id="npv:OHM77_05785"/>
<evidence type="ECO:0000256" key="1">
    <source>
        <dbReference type="SAM" id="MobiDB-lite"/>
    </source>
</evidence>